<dbReference type="Pfam" id="PF00270">
    <property type="entry name" value="DEAD"/>
    <property type="match status" value="1"/>
</dbReference>
<feature type="domain" description="Helicase C-terminal" evidence="8">
    <location>
        <begin position="382"/>
        <end position="536"/>
    </location>
</feature>
<dbReference type="SMART" id="SM00490">
    <property type="entry name" value="HELICc"/>
    <property type="match status" value="1"/>
</dbReference>
<dbReference type="EC" id="3.6.4.13" evidence="1"/>
<dbReference type="PROSITE" id="PS51192">
    <property type="entry name" value="HELICASE_ATP_BIND_1"/>
    <property type="match status" value="1"/>
</dbReference>
<organism evidence="10 11">
    <name type="scientific">Petrolisthes cinctipes</name>
    <name type="common">Flat porcelain crab</name>
    <dbReference type="NCBI Taxonomy" id="88211"/>
    <lineage>
        <taxon>Eukaryota</taxon>
        <taxon>Metazoa</taxon>
        <taxon>Ecdysozoa</taxon>
        <taxon>Arthropoda</taxon>
        <taxon>Crustacea</taxon>
        <taxon>Multicrustacea</taxon>
        <taxon>Malacostraca</taxon>
        <taxon>Eumalacostraca</taxon>
        <taxon>Eucarida</taxon>
        <taxon>Decapoda</taxon>
        <taxon>Pleocyemata</taxon>
        <taxon>Anomura</taxon>
        <taxon>Galatheoidea</taxon>
        <taxon>Porcellanidae</taxon>
        <taxon>Petrolisthes</taxon>
    </lineage>
</organism>
<keyword evidence="11" id="KW-1185">Reference proteome</keyword>
<keyword evidence="5" id="KW-0067">ATP-binding</keyword>
<dbReference type="InterPro" id="IPR001650">
    <property type="entry name" value="Helicase_C-like"/>
</dbReference>
<dbReference type="PANTHER" id="PTHR47960">
    <property type="entry name" value="DEAD-BOX ATP-DEPENDENT RNA HELICASE 50"/>
    <property type="match status" value="1"/>
</dbReference>
<evidence type="ECO:0000256" key="4">
    <source>
        <dbReference type="ARBA" id="ARBA00022806"/>
    </source>
</evidence>
<dbReference type="PROSITE" id="PS51194">
    <property type="entry name" value="HELICASE_CTER"/>
    <property type="match status" value="1"/>
</dbReference>
<dbReference type="GO" id="GO:0003724">
    <property type="term" value="F:RNA helicase activity"/>
    <property type="evidence" value="ECO:0007669"/>
    <property type="project" value="UniProtKB-EC"/>
</dbReference>
<dbReference type="GO" id="GO:0005524">
    <property type="term" value="F:ATP binding"/>
    <property type="evidence" value="ECO:0007669"/>
    <property type="project" value="UniProtKB-KW"/>
</dbReference>
<dbReference type="SMART" id="SM00487">
    <property type="entry name" value="DEXDc"/>
    <property type="match status" value="1"/>
</dbReference>
<evidence type="ECO:0000256" key="2">
    <source>
        <dbReference type="ARBA" id="ARBA00022741"/>
    </source>
</evidence>
<dbReference type="PROSITE" id="PS51195">
    <property type="entry name" value="Q_MOTIF"/>
    <property type="match status" value="1"/>
</dbReference>
<keyword evidence="4" id="KW-0347">Helicase</keyword>
<sequence length="550" mass="62055">MRLMWNIIPELQHSRHLQSLFYIQKRCSSVEQFSVIRMPVETAKQLERLKFKKKRAERVQLVQNSRKGDCTVPVISCKRKVYNHYLGQSYNKFAEVPLASKGWKHLKAVGDYFTINSHAKNPSVEGSDEDHLCFESLGLKKDLLTEIYKLDFEKPTNIQALAIPHVLEGKNTFITAETGNGKTLAFLAPMLQQIAKLKLSVGSELPFNSPLGLVIVPSRELAEQIFDVARRLGDNLGINVQVLVGGRTKKKMLHPELAQQDLLIATVGALSKLTTVRVWNTDYLRHVAMDEADTLLDDSFSEKVLHFISKLPVQGANEETQQPEILSGVQLTLVAATMPRNLHTILHPLVNLESLVHLTTPHVNRFMPHVPQRFIRVNRNTKTDQLMKLVSRDVKRNIPIVIFCNDSKTSDWISLFLNENNISCINLNGAMKAVLRKGRFEAFQAGKAAVLSCTDIASRGLDTIKAGHVINYNFPSYIADYIHRCGRIGRVGSKVPGVVTNLVHFPKEVELVQRIEYAVRKNEPFHNVNANITRIITNKIEKKLEAKMSG</sequence>
<dbReference type="Pfam" id="PF00271">
    <property type="entry name" value="Helicase_C"/>
    <property type="match status" value="1"/>
</dbReference>
<comment type="caution">
    <text evidence="10">The sequence shown here is derived from an EMBL/GenBank/DDBJ whole genome shotgun (WGS) entry which is preliminary data.</text>
</comment>
<gene>
    <name evidence="10" type="ORF">Pcinc_010313</name>
</gene>
<feature type="domain" description="DEAD-box RNA helicase Q" evidence="9">
    <location>
        <begin position="132"/>
        <end position="160"/>
    </location>
</feature>
<dbReference type="GO" id="GO:0016787">
    <property type="term" value="F:hydrolase activity"/>
    <property type="evidence" value="ECO:0007669"/>
    <property type="project" value="UniProtKB-KW"/>
</dbReference>
<evidence type="ECO:0000259" key="8">
    <source>
        <dbReference type="PROSITE" id="PS51194"/>
    </source>
</evidence>
<reference evidence="10" key="1">
    <citation type="submission" date="2023-10" db="EMBL/GenBank/DDBJ databases">
        <title>Genome assemblies of two species of porcelain crab, Petrolisthes cinctipes and Petrolisthes manimaculis (Anomura: Porcellanidae).</title>
        <authorList>
            <person name="Angst P."/>
        </authorList>
    </citation>
    <scope>NUCLEOTIDE SEQUENCE</scope>
    <source>
        <strain evidence="10">PB745_01</strain>
        <tissue evidence="10">Gill</tissue>
    </source>
</reference>
<dbReference type="EMBL" id="JAWQEG010000794">
    <property type="protein sequence ID" value="KAK3885478.1"/>
    <property type="molecule type" value="Genomic_DNA"/>
</dbReference>
<evidence type="ECO:0000259" key="7">
    <source>
        <dbReference type="PROSITE" id="PS51192"/>
    </source>
</evidence>
<evidence type="ECO:0000313" key="11">
    <source>
        <dbReference type="Proteomes" id="UP001286313"/>
    </source>
</evidence>
<proteinExistence type="predicted"/>
<dbReference type="SUPFAM" id="SSF52540">
    <property type="entry name" value="P-loop containing nucleoside triphosphate hydrolases"/>
    <property type="match status" value="1"/>
</dbReference>
<dbReference type="GO" id="GO:0003676">
    <property type="term" value="F:nucleic acid binding"/>
    <property type="evidence" value="ECO:0007669"/>
    <property type="project" value="InterPro"/>
</dbReference>
<feature type="domain" description="Helicase ATP-binding" evidence="7">
    <location>
        <begin position="163"/>
        <end position="356"/>
    </location>
</feature>
<evidence type="ECO:0000259" key="9">
    <source>
        <dbReference type="PROSITE" id="PS51195"/>
    </source>
</evidence>
<accession>A0AAE1G321</accession>
<dbReference type="Proteomes" id="UP001286313">
    <property type="component" value="Unassembled WGS sequence"/>
</dbReference>
<dbReference type="AlphaFoldDB" id="A0AAE1G321"/>
<evidence type="ECO:0000256" key="3">
    <source>
        <dbReference type="ARBA" id="ARBA00022801"/>
    </source>
</evidence>
<dbReference type="InterPro" id="IPR011545">
    <property type="entry name" value="DEAD/DEAH_box_helicase_dom"/>
</dbReference>
<evidence type="ECO:0000256" key="6">
    <source>
        <dbReference type="PROSITE-ProRule" id="PRU00552"/>
    </source>
</evidence>
<dbReference type="CDD" id="cd18787">
    <property type="entry name" value="SF2_C_DEAD"/>
    <property type="match status" value="1"/>
</dbReference>
<keyword evidence="2" id="KW-0547">Nucleotide-binding</keyword>
<feature type="short sequence motif" description="Q motif" evidence="6">
    <location>
        <begin position="132"/>
        <end position="160"/>
    </location>
</feature>
<evidence type="ECO:0000256" key="1">
    <source>
        <dbReference type="ARBA" id="ARBA00012552"/>
    </source>
</evidence>
<dbReference type="InterPro" id="IPR014014">
    <property type="entry name" value="RNA_helicase_DEAD_Q_motif"/>
</dbReference>
<dbReference type="Gene3D" id="3.40.50.300">
    <property type="entry name" value="P-loop containing nucleotide triphosphate hydrolases"/>
    <property type="match status" value="2"/>
</dbReference>
<evidence type="ECO:0000256" key="5">
    <source>
        <dbReference type="ARBA" id="ARBA00022840"/>
    </source>
</evidence>
<name>A0AAE1G321_PETCI</name>
<dbReference type="InterPro" id="IPR014001">
    <property type="entry name" value="Helicase_ATP-bd"/>
</dbReference>
<dbReference type="InterPro" id="IPR027417">
    <property type="entry name" value="P-loop_NTPase"/>
</dbReference>
<protein>
    <recommendedName>
        <fullName evidence="1">RNA helicase</fullName>
        <ecNumber evidence="1">3.6.4.13</ecNumber>
    </recommendedName>
</protein>
<keyword evidence="3" id="KW-0378">Hydrolase</keyword>
<evidence type="ECO:0000313" key="10">
    <source>
        <dbReference type="EMBL" id="KAK3885478.1"/>
    </source>
</evidence>